<dbReference type="Pfam" id="PF00085">
    <property type="entry name" value="Thioredoxin"/>
    <property type="match status" value="1"/>
</dbReference>
<dbReference type="InterPro" id="IPR036249">
    <property type="entry name" value="Thioredoxin-like_sf"/>
</dbReference>
<dbReference type="AlphaFoldDB" id="A0A248TE31"/>
<keyword evidence="3" id="KW-1185">Reference proteome</keyword>
<accession>A0A248TE31</accession>
<evidence type="ECO:0000259" key="1">
    <source>
        <dbReference type="Pfam" id="PF00085"/>
    </source>
</evidence>
<dbReference type="EMBL" id="CP022983">
    <property type="protein sequence ID" value="ASV66382.1"/>
    <property type="molecule type" value="Genomic_DNA"/>
</dbReference>
<dbReference type="KEGG" id="bko:CKF48_02925"/>
<dbReference type="InterPro" id="IPR013766">
    <property type="entry name" value="Thioredoxin_domain"/>
</dbReference>
<protein>
    <submittedName>
        <fullName evidence="2">Thiol reductase thioredoxin</fullName>
    </submittedName>
</protein>
<proteinExistence type="predicted"/>
<dbReference type="SUPFAM" id="SSF52833">
    <property type="entry name" value="Thioredoxin-like"/>
    <property type="match status" value="1"/>
</dbReference>
<evidence type="ECO:0000313" key="2">
    <source>
        <dbReference type="EMBL" id="ASV66382.1"/>
    </source>
</evidence>
<name>A0A248TE31_9BACI</name>
<dbReference type="Gene3D" id="3.40.30.10">
    <property type="entry name" value="Glutaredoxin"/>
    <property type="match status" value="1"/>
</dbReference>
<dbReference type="Proteomes" id="UP000215137">
    <property type="component" value="Chromosome"/>
</dbReference>
<reference evidence="2 3" key="1">
    <citation type="submission" date="2017-08" db="EMBL/GenBank/DDBJ databases">
        <title>Complete Genome Sequence of Bacillus kochii Oregon-R-modENCODE STRAIN BDGP4, isolated from Drosophila melanogaster gut.</title>
        <authorList>
            <person name="Wan K.H."/>
            <person name="Yu C."/>
            <person name="Park S."/>
            <person name="Hammonds A.S."/>
            <person name="Booth B.W."/>
            <person name="Celniker S.E."/>
        </authorList>
    </citation>
    <scope>NUCLEOTIDE SEQUENCE [LARGE SCALE GENOMIC DNA]</scope>
    <source>
        <strain evidence="2 3">BDGP4</strain>
    </source>
</reference>
<sequence>MKKIIIFLAVIIILFGGVALLTKMQNDQKVSGDNPYGTTDLEQETIDQLDDPNYSNIVLPEDLESQLSESGEATVYFFSPTCPHCQRTTPIVAPLSDDLGVDLLQYNLLEFDQGWNDFGISETPTIVHYEDGKEVARITGYQEEAVFQDWFEENVTE</sequence>
<gene>
    <name evidence="2" type="ORF">CKF48_02925</name>
</gene>
<organism evidence="2 3">
    <name type="scientific">Cytobacillus kochii</name>
    <dbReference type="NCBI Taxonomy" id="859143"/>
    <lineage>
        <taxon>Bacteria</taxon>
        <taxon>Bacillati</taxon>
        <taxon>Bacillota</taxon>
        <taxon>Bacilli</taxon>
        <taxon>Bacillales</taxon>
        <taxon>Bacillaceae</taxon>
        <taxon>Cytobacillus</taxon>
    </lineage>
</organism>
<feature type="domain" description="Thioredoxin" evidence="1">
    <location>
        <begin position="61"/>
        <end position="151"/>
    </location>
</feature>
<dbReference type="CDD" id="cd02947">
    <property type="entry name" value="TRX_family"/>
    <property type="match status" value="1"/>
</dbReference>
<evidence type="ECO:0000313" key="3">
    <source>
        <dbReference type="Proteomes" id="UP000215137"/>
    </source>
</evidence>
<dbReference type="RefSeq" id="WP_095369957.1">
    <property type="nucleotide sequence ID" value="NZ_CP022983.1"/>
</dbReference>
<dbReference type="OrthoDB" id="32134at2"/>